<dbReference type="GO" id="GO:0044781">
    <property type="term" value="P:bacterial-type flagellum organization"/>
    <property type="evidence" value="ECO:0007669"/>
    <property type="project" value="UniProtKB-KW"/>
</dbReference>
<keyword evidence="6" id="KW-0653">Protein transport</keyword>
<dbReference type="InterPro" id="IPR051472">
    <property type="entry name" value="T3SS_Stator/FliH"/>
</dbReference>
<gene>
    <name evidence="10" type="ORF">DCO17_03040</name>
</gene>
<feature type="region of interest" description="Disordered" evidence="8">
    <location>
        <begin position="1"/>
        <end position="33"/>
    </location>
</feature>
<dbReference type="AlphaFoldDB" id="A0A6M9PUG3"/>
<dbReference type="GO" id="GO:0005829">
    <property type="term" value="C:cytosol"/>
    <property type="evidence" value="ECO:0007669"/>
    <property type="project" value="TreeGrafter"/>
</dbReference>
<dbReference type="KEGG" id="ptrp:DCO17_03040"/>
<feature type="domain" description="Flagellar assembly protein FliH/Type III secretion system HrpE" evidence="9">
    <location>
        <begin position="90"/>
        <end position="212"/>
    </location>
</feature>
<keyword evidence="7" id="KW-1006">Bacterial flagellum protein export</keyword>
<dbReference type="EMBL" id="CP028942">
    <property type="protein sequence ID" value="QKM64299.1"/>
    <property type="molecule type" value="Genomic_DNA"/>
</dbReference>
<evidence type="ECO:0000256" key="3">
    <source>
        <dbReference type="ARBA" id="ARBA00016507"/>
    </source>
</evidence>
<keyword evidence="11" id="KW-1185">Reference proteome</keyword>
<proteinExistence type="inferred from homology"/>
<evidence type="ECO:0000313" key="11">
    <source>
        <dbReference type="Proteomes" id="UP000503312"/>
    </source>
</evidence>
<evidence type="ECO:0000256" key="6">
    <source>
        <dbReference type="ARBA" id="ARBA00022927"/>
    </source>
</evidence>
<protein>
    <recommendedName>
        <fullName evidence="3">Flagellar assembly protein FliH</fullName>
    </recommendedName>
</protein>
<keyword evidence="4" id="KW-0813">Transport</keyword>
<dbReference type="RefSeq" id="WP_173955341.1">
    <property type="nucleotide sequence ID" value="NZ_CP028942.1"/>
</dbReference>
<sequence length="265" mass="29204">MPSSDEDSLLTRWEPPSFDPPKPPKPPKAPPVLYPTVEEVEAIRESAYKEAYELGNNQGFVEGRDAGYKEGKESGYREGYERGYADADSETKRLQDALGKLLEALRGMPEAIAQPLIEFTYETASRLAANVSMERAPFVASVQEALMRLPRPGENLYLRLNAEEVETWKKIVDDPGLPFNCTILVDADVNPGHAYVEVSGARIDVGQQARIALVRAALGLDRDSSEQDLGVQDLNSQENEAALGYQEIEDAYQDDSAAGDEVKPE</sequence>
<evidence type="ECO:0000256" key="1">
    <source>
        <dbReference type="ARBA" id="ARBA00003041"/>
    </source>
</evidence>
<evidence type="ECO:0000256" key="8">
    <source>
        <dbReference type="SAM" id="MobiDB-lite"/>
    </source>
</evidence>
<evidence type="ECO:0000256" key="5">
    <source>
        <dbReference type="ARBA" id="ARBA00022795"/>
    </source>
</evidence>
<evidence type="ECO:0000259" key="9">
    <source>
        <dbReference type="Pfam" id="PF02108"/>
    </source>
</evidence>
<reference evidence="10 11" key="1">
    <citation type="submission" date="2018-04" db="EMBL/GenBank/DDBJ databases">
        <title>Polynucleobacter sp. UH21B genome.</title>
        <authorList>
            <person name="Hahn M.W."/>
        </authorList>
    </citation>
    <scope>NUCLEOTIDE SEQUENCE [LARGE SCALE GENOMIC DNA]</scope>
    <source>
        <strain evidence="10 11">MWH-UH21B</strain>
    </source>
</reference>
<dbReference type="Pfam" id="PF02108">
    <property type="entry name" value="FliH"/>
    <property type="match status" value="1"/>
</dbReference>
<dbReference type="InterPro" id="IPR018035">
    <property type="entry name" value="Flagellar_FliH/T3SS_HrpE"/>
</dbReference>
<evidence type="ECO:0000256" key="2">
    <source>
        <dbReference type="ARBA" id="ARBA00006602"/>
    </source>
</evidence>
<keyword evidence="5" id="KW-1005">Bacterial flagellum biogenesis</keyword>
<accession>A0A6M9PUG3</accession>
<comment type="function">
    <text evidence="1">Needed for flagellar regrowth and assembly.</text>
</comment>
<organism evidence="10 11">
    <name type="scientific">Polynucleobacter tropicus</name>
    <dbReference type="NCBI Taxonomy" id="1743174"/>
    <lineage>
        <taxon>Bacteria</taxon>
        <taxon>Pseudomonadati</taxon>
        <taxon>Pseudomonadota</taxon>
        <taxon>Betaproteobacteria</taxon>
        <taxon>Burkholderiales</taxon>
        <taxon>Burkholderiaceae</taxon>
        <taxon>Polynucleobacter</taxon>
    </lineage>
</organism>
<dbReference type="PANTHER" id="PTHR34982">
    <property type="entry name" value="YOP PROTEINS TRANSLOCATION PROTEIN L"/>
    <property type="match status" value="1"/>
</dbReference>
<dbReference type="PANTHER" id="PTHR34982:SF1">
    <property type="entry name" value="FLAGELLAR ASSEMBLY PROTEIN FLIH"/>
    <property type="match status" value="1"/>
</dbReference>
<evidence type="ECO:0000256" key="4">
    <source>
        <dbReference type="ARBA" id="ARBA00022448"/>
    </source>
</evidence>
<dbReference type="Proteomes" id="UP000503312">
    <property type="component" value="Chromosome"/>
</dbReference>
<evidence type="ECO:0000313" key="10">
    <source>
        <dbReference type="EMBL" id="QKM64299.1"/>
    </source>
</evidence>
<comment type="similarity">
    <text evidence="2">Belongs to the FliH family.</text>
</comment>
<feature type="compositionally biased region" description="Pro residues" evidence="8">
    <location>
        <begin position="17"/>
        <end position="33"/>
    </location>
</feature>
<dbReference type="GO" id="GO:0015031">
    <property type="term" value="P:protein transport"/>
    <property type="evidence" value="ECO:0007669"/>
    <property type="project" value="UniProtKB-KW"/>
</dbReference>
<name>A0A6M9PUG3_9BURK</name>
<evidence type="ECO:0000256" key="7">
    <source>
        <dbReference type="ARBA" id="ARBA00023225"/>
    </source>
</evidence>